<reference key="1">
    <citation type="submission" date="2010-11" db="EMBL/GenBank/DDBJ databases">
        <title>The complete genome of Bacteroides helcogenes P 36-108.</title>
        <authorList>
            <consortium name="US DOE Joint Genome Institute (JGI-PGF)"/>
            <person name="Lucas S."/>
            <person name="Copeland A."/>
            <person name="Lapidus A."/>
            <person name="Bruce D."/>
            <person name="Goodwin L."/>
            <person name="Pitluck S."/>
            <person name="Kyrpides N."/>
            <person name="Mavromatis K."/>
            <person name="Ivanova N."/>
            <person name="Zeytun A."/>
            <person name="Brettin T."/>
            <person name="Detter J.C."/>
            <person name="Tapia R."/>
            <person name="Han C."/>
            <person name="Land M."/>
            <person name="Hauser L."/>
            <person name="Markowitz V."/>
            <person name="Cheng J.-F."/>
            <person name="Hugenholtz P."/>
            <person name="Woyke T."/>
            <person name="Wu D."/>
            <person name="Gronow S."/>
            <person name="Wellnitz S."/>
            <person name="Brambilla E."/>
            <person name="Klenk H.-P."/>
            <person name="Eisen J.A."/>
        </authorList>
    </citation>
    <scope>NUCLEOTIDE SEQUENCE</scope>
    <source>
        <strain>P 36-108</strain>
    </source>
</reference>
<dbReference type="EMBL" id="CP002352">
    <property type="protein sequence ID" value="ADV43848.1"/>
    <property type="molecule type" value="Genomic_DNA"/>
</dbReference>
<name>E6SPK7_BACT6</name>
<dbReference type="InterPro" id="IPR013728">
    <property type="entry name" value="BT_3987-like_N"/>
</dbReference>
<keyword evidence="3" id="KW-1185">Reference proteome</keyword>
<organism evidence="2 3">
    <name type="scientific">Bacteroides helcogenes (strain ATCC 35417 / DSM 20613 / JCM 6297 / CCUG 15421 / P 36-108)</name>
    <dbReference type="NCBI Taxonomy" id="693979"/>
    <lineage>
        <taxon>Bacteria</taxon>
        <taxon>Pseudomonadati</taxon>
        <taxon>Bacteroidota</taxon>
        <taxon>Bacteroidia</taxon>
        <taxon>Bacteroidales</taxon>
        <taxon>Bacteroidaceae</taxon>
        <taxon>Bacteroides</taxon>
    </lineage>
</organism>
<sequence length="459" mass="51557">MNRKTLLYILPAVGAMFVISCSQDLDYTGEYDIKNYYNGSDPRDNLLSFDKNTQTVTLPFIGNVCLEEKAEISMAVRATREVSHDEKIFFEVADRNDKLLEAYKEMDFVATDKVSFEESSLILAAGKSMNTSKLLINTDGLKHDAILPVKIRQNEASQVRVSSNRSLQIVKMEGQQIVSPNRQIFELSAAITKEGVKMEGEGKIEVSALSSLLFSGYQVKIVRDDEIVKDYSDRLKGYEIAPDNMFPKFEAHSFDNLEKVDLSFQIQNVGQFKTGKKVVLPLKIVLVDKTGKQIELLKNKGDVLVQIEYYESNVMPVWNGEELGLPLPKSGWSVSTIPNSYSTSLLLDGVEQGSAWYAYIPNGKKMNIVVDMKKNHLIQGFKLCNMPTSYADPSPSSYRFFISKDGKEWTSISGIIKAKTDKGSYLFKILNEYGVRYVMFELTSSGSYVGLTEITVYGK</sequence>
<evidence type="ECO:0000313" key="3">
    <source>
        <dbReference type="Proteomes" id="UP000008630"/>
    </source>
</evidence>
<proteinExistence type="predicted"/>
<dbReference type="RefSeq" id="WP_013547442.1">
    <property type="nucleotide sequence ID" value="NC_014933.1"/>
</dbReference>
<dbReference type="InterPro" id="IPR000421">
    <property type="entry name" value="FA58C"/>
</dbReference>
<dbReference type="AlphaFoldDB" id="E6SPK7"/>
<evidence type="ECO:0000313" key="2">
    <source>
        <dbReference type="EMBL" id="ADV43848.1"/>
    </source>
</evidence>
<dbReference type="HOGENOM" id="CLU_586426_0_0_10"/>
<dbReference type="OrthoDB" id="1064204at2"/>
<dbReference type="STRING" id="693979.Bache_1870"/>
<dbReference type="Proteomes" id="UP000008630">
    <property type="component" value="Chromosome"/>
</dbReference>
<dbReference type="PROSITE" id="PS50022">
    <property type="entry name" value="FA58C_3"/>
    <property type="match status" value="1"/>
</dbReference>
<dbReference type="KEGG" id="bhl:Bache_1870"/>
<gene>
    <name evidence="2" type="ordered locus">Bache_1870</name>
</gene>
<reference evidence="2 3" key="2">
    <citation type="journal article" date="2011" name="Stand. Genomic Sci.">
        <title>Complete genome sequence of Bacteroides helcogenes type strain (P 36-108).</title>
        <authorList>
            <person name="Pati A."/>
            <person name="Gronow S."/>
            <person name="Zeytun A."/>
            <person name="Lapidus A."/>
            <person name="Nolan M."/>
            <person name="Hammon N."/>
            <person name="Deshpande S."/>
            <person name="Cheng J.F."/>
            <person name="Tapia R."/>
            <person name="Han C."/>
            <person name="Goodwin L."/>
            <person name="Pitluck S."/>
            <person name="Liolios K."/>
            <person name="Pagani I."/>
            <person name="Ivanova N."/>
            <person name="Mavromatis K."/>
            <person name="Chen A."/>
            <person name="Palaniappan K."/>
            <person name="Land M."/>
            <person name="Hauser L."/>
            <person name="Chang Y.J."/>
            <person name="Jeffries C.D."/>
            <person name="Detter J.C."/>
            <person name="Brambilla E."/>
            <person name="Rohde M."/>
            <person name="Goker M."/>
            <person name="Woyke T."/>
            <person name="Bristow J."/>
            <person name="Eisen J.A."/>
            <person name="Markowitz V."/>
            <person name="Hugenholtz P."/>
            <person name="Kyrpides N.C."/>
            <person name="Klenk H.P."/>
            <person name="Lucas S."/>
        </authorList>
    </citation>
    <scope>NUCLEOTIDE SEQUENCE [LARGE SCALE GENOMIC DNA]</scope>
    <source>
        <strain evidence="3">ATCC 35417 / DSM 20613 / JCM 6297 / CCUG 15421 / P 36-108</strain>
    </source>
</reference>
<feature type="domain" description="F5/8 type C" evidence="1">
    <location>
        <begin position="314"/>
        <end position="459"/>
    </location>
</feature>
<dbReference type="PROSITE" id="PS51257">
    <property type="entry name" value="PROKAR_LIPOPROTEIN"/>
    <property type="match status" value="1"/>
</dbReference>
<accession>E6SPK7</accession>
<dbReference type="InterPro" id="IPR008979">
    <property type="entry name" value="Galactose-bd-like_sf"/>
</dbReference>
<protein>
    <submittedName>
        <fullName evidence="2">Coagulation factor 5/8 type domain protein</fullName>
    </submittedName>
</protein>
<dbReference type="Gene3D" id="2.60.120.260">
    <property type="entry name" value="Galactose-binding domain-like"/>
    <property type="match status" value="1"/>
</dbReference>
<evidence type="ECO:0000259" key="1">
    <source>
        <dbReference type="PROSITE" id="PS50022"/>
    </source>
</evidence>
<dbReference type="Pfam" id="PF00754">
    <property type="entry name" value="F5_F8_type_C"/>
    <property type="match status" value="1"/>
</dbReference>
<dbReference type="SUPFAM" id="SSF49785">
    <property type="entry name" value="Galactose-binding domain-like"/>
    <property type="match status" value="1"/>
</dbReference>
<dbReference type="Pfam" id="PF08522">
    <property type="entry name" value="BT_3987-like_N"/>
    <property type="match status" value="1"/>
</dbReference>
<dbReference type="eggNOG" id="ENOG5033M74">
    <property type="taxonomic scope" value="Bacteria"/>
</dbReference>